<feature type="region of interest" description="Disordered" evidence="1">
    <location>
        <begin position="88"/>
        <end position="125"/>
    </location>
</feature>
<dbReference type="AlphaFoldDB" id="A0A6J4RM51"/>
<dbReference type="SUPFAM" id="SSF47413">
    <property type="entry name" value="lambda repressor-like DNA-binding domains"/>
    <property type="match status" value="1"/>
</dbReference>
<feature type="region of interest" description="Disordered" evidence="1">
    <location>
        <begin position="160"/>
        <end position="210"/>
    </location>
</feature>
<dbReference type="EMBL" id="CADCVF010000081">
    <property type="protein sequence ID" value="CAA9471293.1"/>
    <property type="molecule type" value="Genomic_DNA"/>
</dbReference>
<feature type="domain" description="HTH cro/C1-type" evidence="3">
    <location>
        <begin position="23"/>
        <end position="84"/>
    </location>
</feature>
<evidence type="ECO:0000259" key="3">
    <source>
        <dbReference type="SMART" id="SM00530"/>
    </source>
</evidence>
<dbReference type="PANTHER" id="PTHR34475">
    <property type="match status" value="1"/>
</dbReference>
<feature type="region of interest" description="Disordered" evidence="1">
    <location>
        <begin position="1"/>
        <end position="20"/>
    </location>
</feature>
<keyword evidence="2" id="KW-1133">Transmembrane helix</keyword>
<proteinExistence type="predicted"/>
<dbReference type="Pfam" id="PF13464">
    <property type="entry name" value="RodZ_C"/>
    <property type="match status" value="1"/>
</dbReference>
<dbReference type="CDD" id="cd00093">
    <property type="entry name" value="HTH_XRE"/>
    <property type="match status" value="1"/>
</dbReference>
<keyword evidence="2" id="KW-0472">Membrane</keyword>
<gene>
    <name evidence="4" type="ORF">AVDCRST_MAG58-4237</name>
</gene>
<keyword evidence="2" id="KW-0812">Transmembrane</keyword>
<dbReference type="Pfam" id="PF13413">
    <property type="entry name" value="HTH_25"/>
    <property type="match status" value="1"/>
</dbReference>
<dbReference type="InterPro" id="IPR001387">
    <property type="entry name" value="Cro/C1-type_HTH"/>
</dbReference>
<evidence type="ECO:0000256" key="1">
    <source>
        <dbReference type="SAM" id="MobiDB-lite"/>
    </source>
</evidence>
<feature type="compositionally biased region" description="Basic and acidic residues" evidence="1">
    <location>
        <begin position="170"/>
        <end position="202"/>
    </location>
</feature>
<evidence type="ECO:0000313" key="4">
    <source>
        <dbReference type="EMBL" id="CAA9471293.1"/>
    </source>
</evidence>
<dbReference type="InterPro" id="IPR010982">
    <property type="entry name" value="Lambda_DNA-bd_dom_sf"/>
</dbReference>
<dbReference type="Gene3D" id="1.10.260.40">
    <property type="entry name" value="lambda repressor-like DNA-binding domains"/>
    <property type="match status" value="1"/>
</dbReference>
<reference evidence="4" key="1">
    <citation type="submission" date="2020-02" db="EMBL/GenBank/DDBJ databases">
        <authorList>
            <person name="Meier V. D."/>
        </authorList>
    </citation>
    <scope>NUCLEOTIDE SEQUENCE</scope>
    <source>
        <strain evidence="4">AVDCRST_MAG58</strain>
    </source>
</reference>
<accession>A0A6J4RM51</accession>
<dbReference type="PANTHER" id="PTHR34475:SF1">
    <property type="entry name" value="CYTOSKELETON PROTEIN RODZ"/>
    <property type="match status" value="1"/>
</dbReference>
<protein>
    <submittedName>
        <fullName evidence="4">Transcriptional regulator</fullName>
    </submittedName>
</protein>
<dbReference type="SMART" id="SM00530">
    <property type="entry name" value="HTH_XRE"/>
    <property type="match status" value="1"/>
</dbReference>
<dbReference type="InterPro" id="IPR050400">
    <property type="entry name" value="Bact_Cytoskel_RodZ"/>
</dbReference>
<name>A0A6J4RM51_9ACTN</name>
<organism evidence="4">
    <name type="scientific">uncultured Rubrobacteraceae bacterium</name>
    <dbReference type="NCBI Taxonomy" id="349277"/>
    <lineage>
        <taxon>Bacteria</taxon>
        <taxon>Bacillati</taxon>
        <taxon>Actinomycetota</taxon>
        <taxon>Rubrobacteria</taxon>
        <taxon>Rubrobacterales</taxon>
        <taxon>Rubrobacteraceae</taxon>
        <taxon>environmental samples</taxon>
    </lineage>
</organism>
<evidence type="ECO:0000256" key="2">
    <source>
        <dbReference type="SAM" id="Phobius"/>
    </source>
</evidence>
<dbReference type="GO" id="GO:0003677">
    <property type="term" value="F:DNA binding"/>
    <property type="evidence" value="ECO:0007669"/>
    <property type="project" value="InterPro"/>
</dbReference>
<feature type="transmembrane region" description="Helical" evidence="2">
    <location>
        <begin position="132"/>
        <end position="153"/>
    </location>
</feature>
<dbReference type="InterPro" id="IPR025194">
    <property type="entry name" value="RodZ-like_C"/>
</dbReference>
<sequence>MEDGRHNPARGAESNDEVEIGRFLEHKRKERGLSLEDVEQATKIRKRYLTGLERGDYAVLPDAVYVRGFLKTYANYLGLDGEALSRQLKGTSKPQRERGIDYNTRPESDFEEPLITPSGLTGTRKSKIPTSAIATVIVALLALAAVFGTLYFVGRGVQVSKEGNPPSEESPPRQEQREVADREKPSGAGPAKEDAGERKEPAGAKQSAPSDTLQVLVNVRERPSWILIRTDGSAVYEQIAQPGFSKTFEAEQQLYIKSGDAGAVTVEINGQDAGTLGRSGEIVARNYTLKNAS</sequence>
<feature type="compositionally biased region" description="Basic and acidic residues" evidence="1">
    <location>
        <begin position="94"/>
        <end position="108"/>
    </location>
</feature>